<evidence type="ECO:0000313" key="2">
    <source>
        <dbReference type="EMBL" id="GGO65882.1"/>
    </source>
</evidence>
<feature type="region of interest" description="Disordered" evidence="1">
    <location>
        <begin position="1"/>
        <end position="55"/>
    </location>
</feature>
<feature type="compositionally biased region" description="Basic residues" evidence="1">
    <location>
        <begin position="36"/>
        <end position="55"/>
    </location>
</feature>
<gene>
    <name evidence="2" type="ORF">GCM10010910_24030</name>
</gene>
<comment type="caution">
    <text evidence="2">The sequence shown here is derived from an EMBL/GenBank/DDBJ whole genome shotgun (WGS) entry which is preliminary data.</text>
</comment>
<organism evidence="2 3">
    <name type="scientific">Microbacterium nanhaiense</name>
    <dbReference type="NCBI Taxonomy" id="1301026"/>
    <lineage>
        <taxon>Bacteria</taxon>
        <taxon>Bacillati</taxon>
        <taxon>Actinomycetota</taxon>
        <taxon>Actinomycetes</taxon>
        <taxon>Micrococcales</taxon>
        <taxon>Microbacteriaceae</taxon>
        <taxon>Microbacterium</taxon>
    </lineage>
</organism>
<accession>A0ABQ2N4S0</accession>
<keyword evidence="3" id="KW-1185">Reference proteome</keyword>
<feature type="compositionally biased region" description="Polar residues" evidence="1">
    <location>
        <begin position="1"/>
        <end position="17"/>
    </location>
</feature>
<dbReference type="EMBL" id="BMMQ01000008">
    <property type="protein sequence ID" value="GGO65882.1"/>
    <property type="molecule type" value="Genomic_DNA"/>
</dbReference>
<dbReference type="Proteomes" id="UP000638043">
    <property type="component" value="Unassembled WGS sequence"/>
</dbReference>
<evidence type="ECO:0000256" key="1">
    <source>
        <dbReference type="SAM" id="MobiDB-lite"/>
    </source>
</evidence>
<reference evidence="3" key="1">
    <citation type="journal article" date="2019" name="Int. J. Syst. Evol. Microbiol.">
        <title>The Global Catalogue of Microorganisms (GCM) 10K type strain sequencing project: providing services to taxonomists for standard genome sequencing and annotation.</title>
        <authorList>
            <consortium name="The Broad Institute Genomics Platform"/>
            <consortium name="The Broad Institute Genome Sequencing Center for Infectious Disease"/>
            <person name="Wu L."/>
            <person name="Ma J."/>
        </authorList>
    </citation>
    <scope>NUCLEOTIDE SEQUENCE [LARGE SCALE GENOMIC DNA]</scope>
    <source>
        <strain evidence="3">CGMCC 4.7181</strain>
    </source>
</reference>
<proteinExistence type="predicted"/>
<name>A0ABQ2N4S0_9MICO</name>
<evidence type="ECO:0000313" key="3">
    <source>
        <dbReference type="Proteomes" id="UP000638043"/>
    </source>
</evidence>
<protein>
    <submittedName>
        <fullName evidence="2">Uncharacterized protein</fullName>
    </submittedName>
</protein>
<sequence>MAVTVNVTSAEVLSSSGRTRRDIDSTTKVPVPSRKNQSHHMHLPHGSARGRYRWR</sequence>